<keyword evidence="1" id="KW-0472">Membrane</keyword>
<evidence type="ECO:0000313" key="2">
    <source>
        <dbReference type="EMBL" id="SOV12100.1"/>
    </source>
</evidence>
<keyword evidence="3" id="KW-1185">Reference proteome</keyword>
<name>A0ABY1UJP6_9APIC</name>
<sequence length="175" mass="20911">MNDYCEYKKNNKKKKFRRKSEIFNESNGTNDTYAAEELSYDEETIVINFNEVIENVEDIRYSNEHKNVIDKDLQDNLYDRDNIFLNICLCHFENMNSKVVLRFLADCSSFICAVCLWGVLDDIFHIISNNSYYIKLFYYFLFSIIFTILMCAVNIYSSKYTHRNNCIYNENESQL</sequence>
<feature type="transmembrane region" description="Helical" evidence="1">
    <location>
        <begin position="99"/>
        <end position="120"/>
    </location>
</feature>
<organism evidence="2 3">
    <name type="scientific">Plasmodium gaboni</name>
    <dbReference type="NCBI Taxonomy" id="647221"/>
    <lineage>
        <taxon>Eukaryota</taxon>
        <taxon>Sar</taxon>
        <taxon>Alveolata</taxon>
        <taxon>Apicomplexa</taxon>
        <taxon>Aconoidasida</taxon>
        <taxon>Haemosporida</taxon>
        <taxon>Plasmodiidae</taxon>
        <taxon>Plasmodium</taxon>
        <taxon>Plasmodium (Laverania)</taxon>
    </lineage>
</organism>
<feature type="transmembrane region" description="Helical" evidence="1">
    <location>
        <begin position="132"/>
        <end position="156"/>
    </location>
</feature>
<evidence type="ECO:0000313" key="3">
    <source>
        <dbReference type="Proteomes" id="UP000831156"/>
    </source>
</evidence>
<keyword evidence="1" id="KW-0812">Transmembrane</keyword>
<gene>
    <name evidence="2" type="ORF">PGABG01_0526400</name>
</gene>
<keyword evidence="1" id="KW-1133">Transmembrane helix</keyword>
<accession>A0ABY1UJP6</accession>
<evidence type="ECO:0000256" key="1">
    <source>
        <dbReference type="SAM" id="Phobius"/>
    </source>
</evidence>
<dbReference type="Proteomes" id="UP000831156">
    <property type="component" value="Chromosome 5"/>
</dbReference>
<dbReference type="EMBL" id="LT969428">
    <property type="protein sequence ID" value="SOV12100.1"/>
    <property type="molecule type" value="Genomic_DNA"/>
</dbReference>
<protein>
    <submittedName>
        <fullName evidence="2">Uncharacterized protein</fullName>
    </submittedName>
</protein>
<reference evidence="2" key="1">
    <citation type="submission" date="2016-09" db="EMBL/GenBank/DDBJ databases">
        <authorList>
            <consortium name="Pathogen Informatics"/>
            <person name="Sun Q."/>
            <person name="Inoue M."/>
        </authorList>
    </citation>
    <scope>NUCLEOTIDE SEQUENCE</scope>
</reference>
<proteinExistence type="predicted"/>